<reference evidence="2 3" key="1">
    <citation type="journal article" date="2022" name="bioRxiv">
        <title>Genomics of Preaxostyla Flagellates Illuminates Evolutionary Transitions and the Path Towards Mitochondrial Loss.</title>
        <authorList>
            <person name="Novak L.V.F."/>
            <person name="Treitli S.C."/>
            <person name="Pyrih J."/>
            <person name="Halakuc P."/>
            <person name="Pipaliya S.V."/>
            <person name="Vacek V."/>
            <person name="Brzon O."/>
            <person name="Soukal P."/>
            <person name="Eme L."/>
            <person name="Dacks J.B."/>
            <person name="Karnkowska A."/>
            <person name="Elias M."/>
            <person name="Hampl V."/>
        </authorList>
    </citation>
    <scope>NUCLEOTIDE SEQUENCE [LARGE SCALE GENOMIC DNA]</scope>
    <source>
        <strain evidence="2">NAU3</strain>
        <tissue evidence="2">Gut</tissue>
    </source>
</reference>
<evidence type="ECO:0000256" key="1">
    <source>
        <dbReference type="SAM" id="Phobius"/>
    </source>
</evidence>
<accession>A0ABQ9X0W1</accession>
<evidence type="ECO:0000313" key="2">
    <source>
        <dbReference type="EMBL" id="KAK2943930.1"/>
    </source>
</evidence>
<organism evidence="2 3">
    <name type="scientific">Blattamonas nauphoetae</name>
    <dbReference type="NCBI Taxonomy" id="2049346"/>
    <lineage>
        <taxon>Eukaryota</taxon>
        <taxon>Metamonada</taxon>
        <taxon>Preaxostyla</taxon>
        <taxon>Oxymonadida</taxon>
        <taxon>Blattamonas</taxon>
    </lineage>
</organism>
<keyword evidence="1" id="KW-0812">Transmembrane</keyword>
<evidence type="ECO:0000313" key="3">
    <source>
        <dbReference type="Proteomes" id="UP001281761"/>
    </source>
</evidence>
<keyword evidence="3" id="KW-1185">Reference proteome</keyword>
<keyword evidence="1" id="KW-1133">Transmembrane helix</keyword>
<sequence>MQSIVVLISSASQAITTVTMEMLGALILCCSTKTLLALVKGDLIPQLVITLNPLSLPFDNAVDIHNNLMTTVRNSLWLATPYYLAILGIYNHDEQQAVRETVLKQVLAPSEQYVYHLCINHFSIVDGKQSFEVIHLFVALLRISPCHQPTMEFVLHMPVFLTIPSCLTLFANNYAIWFFLINMVEIQRELNGSRGEVQQMEKTVQQMLKMEGICDVIETKLRNDKTAHFGGEVVSYSIIWNNQQGMNLSYLG</sequence>
<name>A0ABQ9X0W1_9EUKA</name>
<keyword evidence="1" id="KW-0472">Membrane</keyword>
<dbReference type="EMBL" id="JARBJD010000321">
    <property type="protein sequence ID" value="KAK2943930.1"/>
    <property type="molecule type" value="Genomic_DNA"/>
</dbReference>
<feature type="transmembrane region" description="Helical" evidence="1">
    <location>
        <begin position="153"/>
        <end position="180"/>
    </location>
</feature>
<dbReference type="Proteomes" id="UP001281761">
    <property type="component" value="Unassembled WGS sequence"/>
</dbReference>
<gene>
    <name evidence="2" type="ORF">BLNAU_21133</name>
</gene>
<protein>
    <submittedName>
        <fullName evidence="2">Uncharacterized protein</fullName>
    </submittedName>
</protein>
<comment type="caution">
    <text evidence="2">The sequence shown here is derived from an EMBL/GenBank/DDBJ whole genome shotgun (WGS) entry which is preliminary data.</text>
</comment>
<proteinExistence type="predicted"/>